<gene>
    <name evidence="2" type="ORF">P8935_21340</name>
</gene>
<dbReference type="RefSeq" id="WP_348262328.1">
    <property type="nucleotide sequence ID" value="NZ_CP121196.1"/>
</dbReference>
<accession>A0AAU7DJ47</accession>
<dbReference type="AlphaFoldDB" id="A0AAU7DJ47"/>
<keyword evidence="1" id="KW-0732">Signal</keyword>
<feature type="chain" id="PRO_5043930012" description="CHRD domain-containing protein" evidence="1">
    <location>
        <begin position="19"/>
        <end position="285"/>
    </location>
</feature>
<name>A0AAU7DJ47_9BACT</name>
<feature type="signal peptide" evidence="1">
    <location>
        <begin position="1"/>
        <end position="18"/>
    </location>
</feature>
<reference evidence="2" key="1">
    <citation type="submission" date="2023-03" db="EMBL/GenBank/DDBJ databases">
        <title>Edaphobacter sp.</title>
        <authorList>
            <person name="Huber K.J."/>
            <person name="Papendorf J."/>
            <person name="Pilke C."/>
            <person name="Bunk B."/>
            <person name="Sproeer C."/>
            <person name="Pester M."/>
        </authorList>
    </citation>
    <scope>NUCLEOTIDE SEQUENCE</scope>
    <source>
        <strain evidence="2">DSM 110680</strain>
    </source>
</reference>
<evidence type="ECO:0000313" key="2">
    <source>
        <dbReference type="EMBL" id="XBH17098.1"/>
    </source>
</evidence>
<protein>
    <recommendedName>
        <fullName evidence="3">CHRD domain-containing protein</fullName>
    </recommendedName>
</protein>
<organism evidence="2">
    <name type="scientific">Telmatobacter sp. DSM 110680</name>
    <dbReference type="NCBI Taxonomy" id="3036704"/>
    <lineage>
        <taxon>Bacteria</taxon>
        <taxon>Pseudomonadati</taxon>
        <taxon>Acidobacteriota</taxon>
        <taxon>Terriglobia</taxon>
        <taxon>Terriglobales</taxon>
        <taxon>Acidobacteriaceae</taxon>
        <taxon>Telmatobacter</taxon>
    </lineage>
</organism>
<evidence type="ECO:0000256" key="1">
    <source>
        <dbReference type="SAM" id="SignalP"/>
    </source>
</evidence>
<dbReference type="EMBL" id="CP121196">
    <property type="protein sequence ID" value="XBH17098.1"/>
    <property type="molecule type" value="Genomic_DNA"/>
</dbReference>
<evidence type="ECO:0008006" key="3">
    <source>
        <dbReference type="Google" id="ProtNLM"/>
    </source>
</evidence>
<sequence>MRHGILTVVLLASSVLFAQEALDNASVTKLVKAGLSEDLIVTTINSSAGNYDTSANGLIALKKAGASDKVVAAVVLKASGATATAPAAAATPANPSLANQGGAGSAGNTTGGVMLAPGGLPAGVDSVGVYYLDKDGSTWQEVPAEVVNFKAGGALKHYASAGVLKGETSGIVGGNRSSLNLKLPASFILYVPEGRAPGEYQLLHLHVNADSREFRAANGGIVHDSGGALRDVMEFTSKKIAPHVYLIQFGEDMDRGEYGFLPPSDVPVGGSIPTASKIYSFAFAH</sequence>
<proteinExistence type="predicted"/>